<evidence type="ECO:0000256" key="1">
    <source>
        <dbReference type="ARBA" id="ARBA00004496"/>
    </source>
</evidence>
<keyword evidence="6 7" id="KW-0592">Phosphate transport</keyword>
<sequence>MRDAYNDQLDAIFDDLAGICRRVQIAVSEATAALMTGDAAIAERVISDDIEIDRARERVEETAFGLLALQQPVAGDLRTVVAALRMVGELERMGDLSVHVAKVARLRVPAIAVPEEIRPTMTRMATVAEDMVSRVCDVITGRDVEAAIALGRADEEMDQLRRTSFSELLSGDWPHGVEAAVDIALLGRYYERIADHAVSIANRVIFVVTGHNPAPAA</sequence>
<dbReference type="OrthoDB" id="9814256at2"/>
<evidence type="ECO:0000256" key="5">
    <source>
        <dbReference type="ARBA" id="ARBA00022490"/>
    </source>
</evidence>
<dbReference type="PANTHER" id="PTHR42930:SF3">
    <property type="entry name" value="PHOSPHATE-SPECIFIC TRANSPORT SYSTEM ACCESSORY PROTEIN PHOU"/>
    <property type="match status" value="1"/>
</dbReference>
<evidence type="ECO:0000259" key="8">
    <source>
        <dbReference type="Pfam" id="PF01895"/>
    </source>
</evidence>
<comment type="function">
    <text evidence="7">Plays a role in the regulation of phosphate uptake.</text>
</comment>
<dbReference type="InterPro" id="IPR028366">
    <property type="entry name" value="PhoU"/>
</dbReference>
<evidence type="ECO:0000256" key="6">
    <source>
        <dbReference type="ARBA" id="ARBA00022592"/>
    </source>
</evidence>
<dbReference type="GO" id="GO:0045936">
    <property type="term" value="P:negative regulation of phosphate metabolic process"/>
    <property type="evidence" value="ECO:0007669"/>
    <property type="project" value="InterPro"/>
</dbReference>
<name>A0A4S8N7C9_9ACTN</name>
<dbReference type="Proteomes" id="UP000307087">
    <property type="component" value="Unassembled WGS sequence"/>
</dbReference>
<dbReference type="GO" id="GO:0005737">
    <property type="term" value="C:cytoplasm"/>
    <property type="evidence" value="ECO:0007669"/>
    <property type="project" value="UniProtKB-SubCell"/>
</dbReference>
<evidence type="ECO:0000313" key="10">
    <source>
        <dbReference type="Proteomes" id="UP000307087"/>
    </source>
</evidence>
<evidence type="ECO:0000313" key="9">
    <source>
        <dbReference type="EMBL" id="THV12140.1"/>
    </source>
</evidence>
<dbReference type="Gene3D" id="1.20.58.220">
    <property type="entry name" value="Phosphate transport system protein phou homolog 2, domain 2"/>
    <property type="match status" value="1"/>
</dbReference>
<organism evidence="9 10">
    <name type="scientific">Nocardioides caeni</name>
    <dbReference type="NCBI Taxonomy" id="574700"/>
    <lineage>
        <taxon>Bacteria</taxon>
        <taxon>Bacillati</taxon>
        <taxon>Actinomycetota</taxon>
        <taxon>Actinomycetes</taxon>
        <taxon>Propionibacteriales</taxon>
        <taxon>Nocardioidaceae</taxon>
        <taxon>Nocardioides</taxon>
    </lineage>
</organism>
<dbReference type="NCBIfam" id="TIGR02135">
    <property type="entry name" value="phoU_full"/>
    <property type="match status" value="1"/>
</dbReference>
<feature type="domain" description="PhoU" evidence="8">
    <location>
        <begin position="20"/>
        <end position="103"/>
    </location>
</feature>
<dbReference type="SUPFAM" id="SSF109755">
    <property type="entry name" value="PhoU-like"/>
    <property type="match status" value="1"/>
</dbReference>
<accession>A0A4S8N7C9</accession>
<dbReference type="InterPro" id="IPR026022">
    <property type="entry name" value="PhoU_dom"/>
</dbReference>
<dbReference type="EMBL" id="STGW01000007">
    <property type="protein sequence ID" value="THV12140.1"/>
    <property type="molecule type" value="Genomic_DNA"/>
</dbReference>
<dbReference type="GO" id="GO:0030643">
    <property type="term" value="P:intracellular phosphate ion homeostasis"/>
    <property type="evidence" value="ECO:0007669"/>
    <property type="project" value="InterPro"/>
</dbReference>
<comment type="subunit">
    <text evidence="3 7">Homodimer.</text>
</comment>
<evidence type="ECO:0000256" key="4">
    <source>
        <dbReference type="ARBA" id="ARBA00022448"/>
    </source>
</evidence>
<dbReference type="AlphaFoldDB" id="A0A4S8N7C9"/>
<dbReference type="InterPro" id="IPR038078">
    <property type="entry name" value="PhoU-like_sf"/>
</dbReference>
<comment type="subcellular location">
    <subcellularLocation>
        <location evidence="1 7">Cytoplasm</location>
    </subcellularLocation>
</comment>
<comment type="caution">
    <text evidence="9">The sequence shown here is derived from an EMBL/GenBank/DDBJ whole genome shotgun (WGS) entry which is preliminary data.</text>
</comment>
<reference evidence="9 10" key="1">
    <citation type="journal article" date="2009" name="Int. J. Syst. Evol. Microbiol.">
        <title>Nocardioides caeni sp. nov., isolated from wastewater.</title>
        <authorList>
            <person name="Yoon J.H."/>
            <person name="Kang S.J."/>
            <person name="Park S."/>
            <person name="Kim W."/>
            <person name="Oh T.K."/>
        </authorList>
    </citation>
    <scope>NUCLEOTIDE SEQUENCE [LARGE SCALE GENOMIC DNA]</scope>
    <source>
        <strain evidence="9 10">DSM 23134</strain>
    </source>
</reference>
<dbReference type="GO" id="GO:0006817">
    <property type="term" value="P:phosphate ion transport"/>
    <property type="evidence" value="ECO:0007669"/>
    <property type="project" value="UniProtKB-KW"/>
</dbReference>
<keyword evidence="4 7" id="KW-0813">Transport</keyword>
<keyword evidence="5 7" id="KW-0963">Cytoplasm</keyword>
<comment type="similarity">
    <text evidence="2 7">Belongs to the PhoU family.</text>
</comment>
<gene>
    <name evidence="9" type="primary">phoU</name>
    <name evidence="9" type="ORF">E9934_12385</name>
</gene>
<dbReference type="FunFam" id="1.20.58.220:FF:000004">
    <property type="entry name" value="Phosphate-specific transport system accessory protein PhoU"/>
    <property type="match status" value="1"/>
</dbReference>
<evidence type="ECO:0000256" key="7">
    <source>
        <dbReference type="PIRNR" id="PIRNR003107"/>
    </source>
</evidence>
<dbReference type="PIRSF" id="PIRSF003107">
    <property type="entry name" value="PhoU"/>
    <property type="match status" value="1"/>
</dbReference>
<evidence type="ECO:0000256" key="3">
    <source>
        <dbReference type="ARBA" id="ARBA00011738"/>
    </source>
</evidence>
<dbReference type="PANTHER" id="PTHR42930">
    <property type="entry name" value="PHOSPHATE-SPECIFIC TRANSPORT SYSTEM ACCESSORY PROTEIN PHOU"/>
    <property type="match status" value="1"/>
</dbReference>
<dbReference type="RefSeq" id="WP_136563192.1">
    <property type="nucleotide sequence ID" value="NZ_BAABLS010000004.1"/>
</dbReference>
<evidence type="ECO:0000256" key="2">
    <source>
        <dbReference type="ARBA" id="ARBA00008107"/>
    </source>
</evidence>
<keyword evidence="10" id="KW-1185">Reference proteome</keyword>
<proteinExistence type="inferred from homology"/>
<dbReference type="Pfam" id="PF01895">
    <property type="entry name" value="PhoU"/>
    <property type="match status" value="2"/>
</dbReference>
<protein>
    <recommendedName>
        <fullName evidence="7">Phosphate-specific transport system accessory protein PhoU</fullName>
    </recommendedName>
</protein>
<feature type="domain" description="PhoU" evidence="8">
    <location>
        <begin position="122"/>
        <end position="204"/>
    </location>
</feature>